<evidence type="ECO:0000313" key="2">
    <source>
        <dbReference type="EMBL" id="SET48256.1"/>
    </source>
</evidence>
<evidence type="ECO:0000256" key="1">
    <source>
        <dbReference type="SAM" id="SignalP"/>
    </source>
</evidence>
<keyword evidence="1" id="KW-0732">Signal</keyword>
<accession>A0A1I0ESP0</accession>
<organism evidence="2 3">
    <name type="scientific">Marinobacter segnicrescens</name>
    <dbReference type="NCBI Taxonomy" id="430453"/>
    <lineage>
        <taxon>Bacteria</taxon>
        <taxon>Pseudomonadati</taxon>
        <taxon>Pseudomonadota</taxon>
        <taxon>Gammaproteobacteria</taxon>
        <taxon>Pseudomonadales</taxon>
        <taxon>Marinobacteraceae</taxon>
        <taxon>Marinobacter</taxon>
    </lineage>
</organism>
<reference evidence="3" key="1">
    <citation type="submission" date="2016-10" db="EMBL/GenBank/DDBJ databases">
        <authorList>
            <person name="Varghese N."/>
            <person name="Submissions S."/>
        </authorList>
    </citation>
    <scope>NUCLEOTIDE SEQUENCE [LARGE SCALE GENOMIC DNA]</scope>
    <source>
        <strain evidence="3">CGMCC 1.6489</strain>
    </source>
</reference>
<gene>
    <name evidence="2" type="ORF">SAMN04487962_110123</name>
</gene>
<sequence length="132" mass="14216">MRVVLFVLGLLSGAAIAEAQDSSYLCIAEQGAAVTKREGSTFGSFSGVTENKYIVGRRTGLRLFGIDANWLSECSYNESGRPTWCEMPGEGWGGVFMMDKDGTFVIMSLSSNASNPAATDYYSVIGKCSRLQ</sequence>
<protein>
    <submittedName>
        <fullName evidence="2">Uncharacterized protein</fullName>
    </submittedName>
</protein>
<evidence type="ECO:0000313" key="3">
    <source>
        <dbReference type="Proteomes" id="UP000198762"/>
    </source>
</evidence>
<proteinExistence type="predicted"/>
<feature type="signal peptide" evidence="1">
    <location>
        <begin position="1"/>
        <end position="19"/>
    </location>
</feature>
<dbReference type="EMBL" id="FOHZ01000010">
    <property type="protein sequence ID" value="SET48256.1"/>
    <property type="molecule type" value="Genomic_DNA"/>
</dbReference>
<dbReference type="Proteomes" id="UP000198762">
    <property type="component" value="Unassembled WGS sequence"/>
</dbReference>
<name>A0A1I0ESP0_9GAMM</name>
<keyword evidence="3" id="KW-1185">Reference proteome</keyword>
<feature type="chain" id="PRO_5011749684" evidence="1">
    <location>
        <begin position="20"/>
        <end position="132"/>
    </location>
</feature>
<dbReference type="AlphaFoldDB" id="A0A1I0ESP0"/>